<dbReference type="InterPro" id="IPR000182">
    <property type="entry name" value="GNAT_dom"/>
</dbReference>
<gene>
    <name evidence="2" type="ORF">ACH4TF_34355</name>
</gene>
<dbReference type="EC" id="2.3.-.-" evidence="2"/>
<protein>
    <submittedName>
        <fullName evidence="2">GNAT family N-acetyltransferase</fullName>
        <ecNumber evidence="2">2.3.-.-</ecNumber>
    </submittedName>
</protein>
<keyword evidence="3" id="KW-1185">Reference proteome</keyword>
<dbReference type="InterPro" id="IPR016181">
    <property type="entry name" value="Acyl_CoA_acyltransferase"/>
</dbReference>
<dbReference type="SUPFAM" id="SSF55729">
    <property type="entry name" value="Acyl-CoA N-acyltransferases (Nat)"/>
    <property type="match status" value="1"/>
</dbReference>
<dbReference type="GO" id="GO:0016746">
    <property type="term" value="F:acyltransferase activity"/>
    <property type="evidence" value="ECO:0007669"/>
    <property type="project" value="UniProtKB-KW"/>
</dbReference>
<keyword evidence="2" id="KW-0808">Transferase</keyword>
<organism evidence="2 3">
    <name type="scientific">Streptomyces abikoensis</name>
    <dbReference type="NCBI Taxonomy" id="97398"/>
    <lineage>
        <taxon>Bacteria</taxon>
        <taxon>Bacillati</taxon>
        <taxon>Actinomycetota</taxon>
        <taxon>Actinomycetes</taxon>
        <taxon>Kitasatosporales</taxon>
        <taxon>Streptomycetaceae</taxon>
        <taxon>Streptomyces</taxon>
    </lineage>
</organism>
<dbReference type="Gene3D" id="3.40.630.30">
    <property type="match status" value="1"/>
</dbReference>
<feature type="domain" description="N-acetyltransferase" evidence="1">
    <location>
        <begin position="13"/>
        <end position="165"/>
    </location>
</feature>
<dbReference type="RefSeq" id="WP_397615034.1">
    <property type="nucleotide sequence ID" value="NZ_JBIRRB010000024.1"/>
</dbReference>
<keyword evidence="2" id="KW-0012">Acyltransferase</keyword>
<name>A0ABW7TD49_9ACTN</name>
<evidence type="ECO:0000259" key="1">
    <source>
        <dbReference type="PROSITE" id="PS51186"/>
    </source>
</evidence>
<dbReference type="PANTHER" id="PTHR43415:SF3">
    <property type="entry name" value="GNAT-FAMILY ACETYLTRANSFERASE"/>
    <property type="match status" value="1"/>
</dbReference>
<proteinExistence type="predicted"/>
<evidence type="ECO:0000313" key="3">
    <source>
        <dbReference type="Proteomes" id="UP001611162"/>
    </source>
</evidence>
<reference evidence="2 3" key="1">
    <citation type="submission" date="2024-10" db="EMBL/GenBank/DDBJ databases">
        <title>The Natural Products Discovery Center: Release of the First 8490 Sequenced Strains for Exploring Actinobacteria Biosynthetic Diversity.</title>
        <authorList>
            <person name="Kalkreuter E."/>
            <person name="Kautsar S.A."/>
            <person name="Yang D."/>
            <person name="Bader C.D."/>
            <person name="Teijaro C.N."/>
            <person name="Fluegel L."/>
            <person name="Davis C.M."/>
            <person name="Simpson J.R."/>
            <person name="Lauterbach L."/>
            <person name="Steele A.D."/>
            <person name="Gui C."/>
            <person name="Meng S."/>
            <person name="Li G."/>
            <person name="Viehrig K."/>
            <person name="Ye F."/>
            <person name="Su P."/>
            <person name="Kiefer A.F."/>
            <person name="Nichols A."/>
            <person name="Cepeda A.J."/>
            <person name="Yan W."/>
            <person name="Fan B."/>
            <person name="Jiang Y."/>
            <person name="Adhikari A."/>
            <person name="Zheng C.-J."/>
            <person name="Schuster L."/>
            <person name="Cowan T.M."/>
            <person name="Smanski M.J."/>
            <person name="Chevrette M.G."/>
            <person name="De Carvalho L.P.S."/>
            <person name="Shen B."/>
        </authorList>
    </citation>
    <scope>NUCLEOTIDE SEQUENCE [LARGE SCALE GENOMIC DNA]</scope>
    <source>
        <strain evidence="2 3">NPDC020979</strain>
    </source>
</reference>
<dbReference type="Pfam" id="PF00583">
    <property type="entry name" value="Acetyltransf_1"/>
    <property type="match status" value="1"/>
</dbReference>
<dbReference type="Proteomes" id="UP001611162">
    <property type="component" value="Unassembled WGS sequence"/>
</dbReference>
<dbReference type="PROSITE" id="PS51186">
    <property type="entry name" value="GNAT"/>
    <property type="match status" value="1"/>
</dbReference>
<accession>A0ABW7TD49</accession>
<sequence length="188" mass="21121">MTEPHILLEGTDLALAMPRREMLPDYHRWENDPTTLIGFGNQFPQALEVREAGWDRQRSNPRFHQFEVIRCSDQTPVGMTTLEINTFNRTAEYVVVIAPEQRGKGHATEATRLTLDWGFHVGALRMVWLKVLAPNTAGIAAYEKAGFKTAGRLRESGYWLGDPADEIIMDALRGDFPGPSATRAARGR</sequence>
<comment type="caution">
    <text evidence="2">The sequence shown here is derived from an EMBL/GenBank/DDBJ whole genome shotgun (WGS) entry which is preliminary data.</text>
</comment>
<dbReference type="PANTHER" id="PTHR43415">
    <property type="entry name" value="SPERMIDINE N(1)-ACETYLTRANSFERASE"/>
    <property type="match status" value="1"/>
</dbReference>
<evidence type="ECO:0000313" key="2">
    <source>
        <dbReference type="EMBL" id="MFI0915467.1"/>
    </source>
</evidence>
<dbReference type="EMBL" id="JBIRRB010000024">
    <property type="protein sequence ID" value="MFI0915467.1"/>
    <property type="molecule type" value="Genomic_DNA"/>
</dbReference>